<dbReference type="InterPro" id="IPR027417">
    <property type="entry name" value="P-loop_NTPase"/>
</dbReference>
<name>A0A5C6EPD2_9BACT</name>
<keyword evidence="2" id="KW-1185">Reference proteome</keyword>
<dbReference type="Gene3D" id="3.90.550.10">
    <property type="entry name" value="Spore Coat Polysaccharide Biosynthesis Protein SpsA, Chain A"/>
    <property type="match status" value="1"/>
</dbReference>
<comment type="caution">
    <text evidence="1">The sequence shown here is derived from an EMBL/GenBank/DDBJ whole genome shotgun (WGS) entry which is preliminary data.</text>
</comment>
<evidence type="ECO:0000313" key="1">
    <source>
        <dbReference type="EMBL" id="TWU49476.1"/>
    </source>
</evidence>
<evidence type="ECO:0008006" key="3">
    <source>
        <dbReference type="Google" id="ProtNLM"/>
    </source>
</evidence>
<dbReference type="SUPFAM" id="SSF53448">
    <property type="entry name" value="Nucleotide-diphospho-sugar transferases"/>
    <property type="match status" value="1"/>
</dbReference>
<dbReference type="EMBL" id="SJPX01000004">
    <property type="protein sequence ID" value="TWU49476.1"/>
    <property type="molecule type" value="Genomic_DNA"/>
</dbReference>
<reference evidence="1 2" key="1">
    <citation type="submission" date="2019-02" db="EMBL/GenBank/DDBJ databases">
        <title>Deep-cultivation of Planctomycetes and their phenomic and genomic characterization uncovers novel biology.</title>
        <authorList>
            <person name="Wiegand S."/>
            <person name="Jogler M."/>
            <person name="Boedeker C."/>
            <person name="Pinto D."/>
            <person name="Vollmers J."/>
            <person name="Rivas-Marin E."/>
            <person name="Kohn T."/>
            <person name="Peeters S.H."/>
            <person name="Heuer A."/>
            <person name="Rast P."/>
            <person name="Oberbeckmann S."/>
            <person name="Bunk B."/>
            <person name="Jeske O."/>
            <person name="Meyerdierks A."/>
            <person name="Storesund J.E."/>
            <person name="Kallscheuer N."/>
            <person name="Luecker S."/>
            <person name="Lage O.M."/>
            <person name="Pohl T."/>
            <person name="Merkel B.J."/>
            <person name="Hornburger P."/>
            <person name="Mueller R.-W."/>
            <person name="Bruemmer F."/>
            <person name="Labrenz M."/>
            <person name="Spormann A.M."/>
            <person name="Op Den Camp H."/>
            <person name="Overmann J."/>
            <person name="Amann R."/>
            <person name="Jetten M.S.M."/>
            <person name="Mascher T."/>
            <person name="Medema M.H."/>
            <person name="Devos D.P."/>
            <person name="Kaster A.-K."/>
            <person name="Ovreas L."/>
            <person name="Rohde M."/>
            <person name="Galperin M.Y."/>
            <person name="Jogler C."/>
        </authorList>
    </citation>
    <scope>NUCLEOTIDE SEQUENCE [LARGE SCALE GENOMIC DNA]</scope>
    <source>
        <strain evidence="1 2">Poly59</strain>
    </source>
</reference>
<dbReference type="Pfam" id="PF13704">
    <property type="entry name" value="Glyco_tranf_2_4"/>
    <property type="match status" value="1"/>
</dbReference>
<dbReference type="Proteomes" id="UP000317977">
    <property type="component" value="Unassembled WGS sequence"/>
</dbReference>
<dbReference type="RefSeq" id="WP_146535728.1">
    <property type="nucleotide sequence ID" value="NZ_SJPX01000004.1"/>
</dbReference>
<evidence type="ECO:0000313" key="2">
    <source>
        <dbReference type="Proteomes" id="UP000317977"/>
    </source>
</evidence>
<dbReference type="Gene3D" id="3.40.50.300">
    <property type="entry name" value="P-loop containing nucleotide triphosphate hydrolases"/>
    <property type="match status" value="1"/>
</dbReference>
<dbReference type="InterPro" id="IPR029044">
    <property type="entry name" value="Nucleotide-diphossugar_trans"/>
</dbReference>
<dbReference type="SUPFAM" id="SSF52540">
    <property type="entry name" value="P-loop containing nucleoside triphosphate hydrolases"/>
    <property type="match status" value="1"/>
</dbReference>
<proteinExistence type="predicted"/>
<sequence length="577" mass="65440">MNRPKLSSVAVLGSYRGGTSVVTGLLKHFGFFVGDAFFNAWNGYWTYEDVYLRRLCLECFDEREGNWSHRADFATRVERLSRWSEWARWRAVEEDACGIAGKHPTLCKLVPELTDAWTSDGGSAAKLVSVSRDAESIISAWRKSKSPNGHPWWPRGDVEDIVHDLIRCRDSSLEGVEHLVFDYERLRREPEFEIGRLADYCEVGDIRKSIAIDWYTDTCRALGQGTPLVLGWEHSANPESGKPPTELPELQNAMSNAFVDLQVSRRLPSLPLDKVLCVMITFNERLRLPDTLRHYRSLGVDRFAIIDNGSDDGTVELLLSQHDCDVYFMPHAYRSSVGGSGWSSTLIREFYGTGRWVVCTDADEQMVYHDCERHDLHDLVRLLKDSGQSSLPCVTIDCYSDRGFLTSVLDPNQQMVDCCPLFDSEGYVRLELNDPADGVPRVIWSGGPIEREMNAPCGWLAKVPLMYWKAETWNWNPHVAYPFERNFSAPSGAILHFKWLSDLSGVVGREIARNQRTYNAEKYRLLGRKIATQGDISLVSFRSRKYEGSSSIVGAGFADVVDWNNEQERIIPKLPSS</sequence>
<accession>A0A5C6EPD2</accession>
<dbReference type="OrthoDB" id="3010234at2"/>
<gene>
    <name evidence="1" type="ORF">Poly59_40910</name>
</gene>
<dbReference type="AlphaFoldDB" id="A0A5C6EPD2"/>
<organism evidence="1 2">
    <name type="scientific">Rubripirellula reticaptiva</name>
    <dbReference type="NCBI Taxonomy" id="2528013"/>
    <lineage>
        <taxon>Bacteria</taxon>
        <taxon>Pseudomonadati</taxon>
        <taxon>Planctomycetota</taxon>
        <taxon>Planctomycetia</taxon>
        <taxon>Pirellulales</taxon>
        <taxon>Pirellulaceae</taxon>
        <taxon>Rubripirellula</taxon>
    </lineage>
</organism>
<protein>
    <recommendedName>
        <fullName evidence="3">Glycosyl transferase family 2</fullName>
    </recommendedName>
</protein>